<keyword evidence="3" id="KW-1185">Reference proteome</keyword>
<organism evidence="2 3">
    <name type="scientific">Paractinoplanes lichenicola</name>
    <dbReference type="NCBI Taxonomy" id="2802976"/>
    <lineage>
        <taxon>Bacteria</taxon>
        <taxon>Bacillati</taxon>
        <taxon>Actinomycetota</taxon>
        <taxon>Actinomycetes</taxon>
        <taxon>Micromonosporales</taxon>
        <taxon>Micromonosporaceae</taxon>
        <taxon>Paractinoplanes</taxon>
    </lineage>
</organism>
<dbReference type="Gene3D" id="1.10.3210.10">
    <property type="entry name" value="Hypothetical protein af1432"/>
    <property type="match status" value="1"/>
</dbReference>
<dbReference type="NCBIfam" id="TIGR00277">
    <property type="entry name" value="HDIG"/>
    <property type="match status" value="1"/>
</dbReference>
<name>A0ABS1VWV2_9ACTN</name>
<feature type="domain" description="HD/PDEase" evidence="1">
    <location>
        <begin position="23"/>
        <end position="148"/>
    </location>
</feature>
<dbReference type="InterPro" id="IPR006675">
    <property type="entry name" value="HDIG_dom"/>
</dbReference>
<dbReference type="PANTHER" id="PTHR38659">
    <property type="entry name" value="METAL-DEPENDENT PHOSPHOHYDROLASE"/>
    <property type="match status" value="1"/>
</dbReference>
<dbReference type="RefSeq" id="WP_202995608.1">
    <property type="nucleotide sequence ID" value="NZ_JAENHO010000010.1"/>
</dbReference>
<dbReference type="SMART" id="SM00471">
    <property type="entry name" value="HDc"/>
    <property type="match status" value="1"/>
</dbReference>
<dbReference type="InterPro" id="IPR003607">
    <property type="entry name" value="HD/PDEase_dom"/>
</dbReference>
<dbReference type="CDD" id="cd00077">
    <property type="entry name" value="HDc"/>
    <property type="match status" value="1"/>
</dbReference>
<evidence type="ECO:0000259" key="1">
    <source>
        <dbReference type="SMART" id="SM00471"/>
    </source>
</evidence>
<protein>
    <submittedName>
        <fullName evidence="2">HDIG domain-containing protein</fullName>
    </submittedName>
</protein>
<sequence length="190" mass="21211">MTDLPTDDEIRALHERFAPTPAAFELVWTHCLIVRDLALSFPAPGTDPDLVRAGALLHDIGVYRLRPDEAYIRHGVLGHELLRSLDLPEPLARICSHHTGVGLTRDDILTQALPLPPADYLDETPTETVIMYADKFHSKTTPPRFWTAKSYAESLARFGPAKVARFAELVATYGEPDVDSLARRYGNQVR</sequence>
<dbReference type="Proteomes" id="UP000598996">
    <property type="component" value="Unassembled WGS sequence"/>
</dbReference>
<evidence type="ECO:0000313" key="3">
    <source>
        <dbReference type="Proteomes" id="UP000598996"/>
    </source>
</evidence>
<dbReference type="EMBL" id="JAENHO010000010">
    <property type="protein sequence ID" value="MBL7258940.1"/>
    <property type="molecule type" value="Genomic_DNA"/>
</dbReference>
<comment type="caution">
    <text evidence="2">The sequence shown here is derived from an EMBL/GenBank/DDBJ whole genome shotgun (WGS) entry which is preliminary data.</text>
</comment>
<reference evidence="2 3" key="1">
    <citation type="submission" date="2021-01" db="EMBL/GenBank/DDBJ databases">
        <title>Actinoplanes sp. nov. LDG1-01 isolated from lichen.</title>
        <authorList>
            <person name="Saeng-In P."/>
            <person name="Phongsopitanun W."/>
            <person name="Kanchanasin P."/>
            <person name="Yuki M."/>
            <person name="Kudo T."/>
            <person name="Ohkuma M."/>
            <person name="Tanasupawat S."/>
        </authorList>
    </citation>
    <scope>NUCLEOTIDE SEQUENCE [LARGE SCALE GENOMIC DNA]</scope>
    <source>
        <strain evidence="2 3">LDG1-01</strain>
    </source>
</reference>
<dbReference type="PANTHER" id="PTHR38659:SF2">
    <property type="entry name" value="HDIG DOMAIN PROTEIN"/>
    <property type="match status" value="1"/>
</dbReference>
<dbReference type="Pfam" id="PF01966">
    <property type="entry name" value="HD"/>
    <property type="match status" value="1"/>
</dbReference>
<gene>
    <name evidence="2" type="ORF">JKJ07_31970</name>
</gene>
<evidence type="ECO:0000313" key="2">
    <source>
        <dbReference type="EMBL" id="MBL7258940.1"/>
    </source>
</evidence>
<proteinExistence type="predicted"/>
<accession>A0ABS1VWV2</accession>
<dbReference type="InterPro" id="IPR006674">
    <property type="entry name" value="HD_domain"/>
</dbReference>
<dbReference type="SUPFAM" id="SSF109604">
    <property type="entry name" value="HD-domain/PDEase-like"/>
    <property type="match status" value="1"/>
</dbReference>